<evidence type="ECO:0000256" key="2">
    <source>
        <dbReference type="SAM" id="MobiDB-lite"/>
    </source>
</evidence>
<dbReference type="VEuPathDB" id="FungiDB:PHYBLDRAFT_166317"/>
<evidence type="ECO:0000313" key="4">
    <source>
        <dbReference type="Proteomes" id="UP000077315"/>
    </source>
</evidence>
<proteinExistence type="predicted"/>
<reference evidence="4" key="1">
    <citation type="submission" date="2015-06" db="EMBL/GenBank/DDBJ databases">
        <title>Expansion of signal transduction pathways in fungi by whole-genome duplication.</title>
        <authorList>
            <consortium name="DOE Joint Genome Institute"/>
            <person name="Corrochano L.M."/>
            <person name="Kuo A."/>
            <person name="Marcet-Houben M."/>
            <person name="Polaino S."/>
            <person name="Salamov A."/>
            <person name="Villalobos J.M."/>
            <person name="Alvarez M.I."/>
            <person name="Avalos J."/>
            <person name="Benito E.P."/>
            <person name="Benoit I."/>
            <person name="Burger G."/>
            <person name="Camino L.P."/>
            <person name="Canovas D."/>
            <person name="Cerda-Olmedo E."/>
            <person name="Cheng J.-F."/>
            <person name="Dominguez A."/>
            <person name="Elias M."/>
            <person name="Eslava A.P."/>
            <person name="Glaser F."/>
            <person name="Grimwood J."/>
            <person name="Gutierrez G."/>
            <person name="Heitman J."/>
            <person name="Henrissat B."/>
            <person name="Iturriaga E.A."/>
            <person name="Lang B.F."/>
            <person name="Lavin J.L."/>
            <person name="Lee S."/>
            <person name="Li W."/>
            <person name="Lindquist E."/>
            <person name="Lopez-Garcia S."/>
            <person name="Luque E.M."/>
            <person name="Marcos A.T."/>
            <person name="Martin J."/>
            <person name="McCluskey K."/>
            <person name="Medina H.R."/>
            <person name="Miralles-Duran A."/>
            <person name="Miyazaki A."/>
            <person name="Munoz-Torres E."/>
            <person name="Oguiza J.A."/>
            <person name="Ohm R."/>
            <person name="Olmedo M."/>
            <person name="Orejas M."/>
            <person name="Ortiz-Castellanos L."/>
            <person name="Pisabarro A.G."/>
            <person name="Rodriguez-Romero J."/>
            <person name="Ruiz-Herrera J."/>
            <person name="Ruiz-Vazquez R."/>
            <person name="Sanz C."/>
            <person name="Schackwitz W."/>
            <person name="Schmutz J."/>
            <person name="Shahriari M."/>
            <person name="Shelest E."/>
            <person name="Silva-Franco F."/>
            <person name="Soanes D."/>
            <person name="Syed K."/>
            <person name="Tagua V.G."/>
            <person name="Talbot N.J."/>
            <person name="Thon M."/>
            <person name="De vries R.P."/>
            <person name="Wiebenga A."/>
            <person name="Yadav J.S."/>
            <person name="Braun E.L."/>
            <person name="Baker S."/>
            <person name="Garre V."/>
            <person name="Horwitz B."/>
            <person name="Torres-Martinez S."/>
            <person name="Idnurm A."/>
            <person name="Herrera-Estrella A."/>
            <person name="Gabaldon T."/>
            <person name="Grigoriev I.V."/>
        </authorList>
    </citation>
    <scope>NUCLEOTIDE SEQUENCE [LARGE SCALE GENOMIC DNA]</scope>
    <source>
        <strain evidence="4">NRRL 1555(-)</strain>
    </source>
</reference>
<sequence>MSYFTNKVLEIRNRKRNGSESSANGSVASVPNSSKISVNSKENKSALYDEPSQNEGHNSQLYLEQLQQMANQPAFTNTPYMIDEEQYSSSTYSTSTPILNHTISNTQGSSNGHHHSYIPSYTPLFSTSEEKKTHQANGDVQVDSFGQWNDIMEDTSSTGDDNYDLSYSASHSGISTRQNIDQASQPGTVSTDRDFILTKVDLLEVQVSELSKAMEKLRVENLKLVKEKNSTSKDLEQQLIVLKKQLAKKQDDEQLLQTDIYSNVFFIFYFIFYCMKHCFINGQSTIMMYLEGSKSNEGEKKKSDLKA</sequence>
<dbReference type="GeneID" id="28996307"/>
<dbReference type="InParanoid" id="A0A162XSW3"/>
<feature type="region of interest" description="Disordered" evidence="2">
    <location>
        <begin position="15"/>
        <end position="56"/>
    </location>
</feature>
<name>A0A162XSW3_PHYB8</name>
<dbReference type="Proteomes" id="UP000077315">
    <property type="component" value="Unassembled WGS sequence"/>
</dbReference>
<dbReference type="RefSeq" id="XP_018294385.1">
    <property type="nucleotide sequence ID" value="XM_018435401.1"/>
</dbReference>
<gene>
    <name evidence="3" type="ORF">PHYBLDRAFT_166317</name>
</gene>
<keyword evidence="1" id="KW-0175">Coiled coil</keyword>
<dbReference type="AlphaFoldDB" id="A0A162XSW3"/>
<organism evidence="3 4">
    <name type="scientific">Phycomyces blakesleeanus (strain ATCC 8743b / DSM 1359 / FGSC 10004 / NBRC 33097 / NRRL 1555)</name>
    <dbReference type="NCBI Taxonomy" id="763407"/>
    <lineage>
        <taxon>Eukaryota</taxon>
        <taxon>Fungi</taxon>
        <taxon>Fungi incertae sedis</taxon>
        <taxon>Mucoromycota</taxon>
        <taxon>Mucoromycotina</taxon>
        <taxon>Mucoromycetes</taxon>
        <taxon>Mucorales</taxon>
        <taxon>Phycomycetaceae</taxon>
        <taxon>Phycomyces</taxon>
    </lineage>
</organism>
<protein>
    <submittedName>
        <fullName evidence="3">Uncharacterized protein</fullName>
    </submittedName>
</protein>
<accession>A0A162XSW3</accession>
<evidence type="ECO:0000256" key="1">
    <source>
        <dbReference type="SAM" id="Coils"/>
    </source>
</evidence>
<feature type="coiled-coil region" evidence="1">
    <location>
        <begin position="200"/>
        <end position="252"/>
    </location>
</feature>
<dbReference type="OrthoDB" id="10389155at2759"/>
<evidence type="ECO:0000313" key="3">
    <source>
        <dbReference type="EMBL" id="OAD76345.1"/>
    </source>
</evidence>
<keyword evidence="4" id="KW-1185">Reference proteome</keyword>
<dbReference type="EMBL" id="KV440976">
    <property type="protein sequence ID" value="OAD76345.1"/>
    <property type="molecule type" value="Genomic_DNA"/>
</dbReference>
<feature type="compositionally biased region" description="Polar residues" evidence="2">
    <location>
        <begin position="19"/>
        <end position="40"/>
    </location>
</feature>